<keyword evidence="1" id="KW-0812">Transmembrane</keyword>
<keyword evidence="3" id="KW-1185">Reference proteome</keyword>
<comment type="caution">
    <text evidence="2">The sequence shown here is derived from an EMBL/GenBank/DDBJ whole genome shotgun (WGS) entry which is preliminary data.</text>
</comment>
<protein>
    <submittedName>
        <fullName evidence="2">Phage holin family protein</fullName>
    </submittedName>
</protein>
<name>A0A3S0PAT2_9BACT</name>
<organism evidence="2 3">
    <name type="scientific">Prevotella koreensis</name>
    <dbReference type="NCBI Taxonomy" id="2490854"/>
    <lineage>
        <taxon>Bacteria</taxon>
        <taxon>Pseudomonadati</taxon>
        <taxon>Bacteroidota</taxon>
        <taxon>Bacteroidia</taxon>
        <taxon>Bacteroidales</taxon>
        <taxon>Prevotellaceae</taxon>
        <taxon>Prevotella</taxon>
    </lineage>
</organism>
<dbReference type="Pfam" id="PF07332">
    <property type="entry name" value="Phage_holin_3_6"/>
    <property type="match status" value="1"/>
</dbReference>
<keyword evidence="1" id="KW-1133">Transmembrane helix</keyword>
<dbReference type="OrthoDB" id="1093399at2"/>
<dbReference type="InterPro" id="IPR009937">
    <property type="entry name" value="Phage_holin_3_6"/>
</dbReference>
<evidence type="ECO:0000313" key="3">
    <source>
        <dbReference type="Proteomes" id="UP000278983"/>
    </source>
</evidence>
<dbReference type="Proteomes" id="UP000278983">
    <property type="component" value="Unassembled WGS sequence"/>
</dbReference>
<keyword evidence="1" id="KW-0472">Membrane</keyword>
<dbReference type="EMBL" id="RYYU01000001">
    <property type="protein sequence ID" value="RUL58376.1"/>
    <property type="molecule type" value="Genomic_DNA"/>
</dbReference>
<feature type="transmembrane region" description="Helical" evidence="1">
    <location>
        <begin position="40"/>
        <end position="63"/>
    </location>
</feature>
<proteinExistence type="predicted"/>
<evidence type="ECO:0000256" key="1">
    <source>
        <dbReference type="SAM" id="Phobius"/>
    </source>
</evidence>
<feature type="transmembrane region" description="Helical" evidence="1">
    <location>
        <begin position="75"/>
        <end position="96"/>
    </location>
</feature>
<accession>A0A3S0PAT2</accession>
<dbReference type="AlphaFoldDB" id="A0A3S0PAT2"/>
<sequence length="122" mass="13677">MFSSDRNIETIGQLVEVLRHYVGLQTEYVKLDVIDKTVRLITILVMGAAAALVMLLMLIYLSFAAACAMAPLVGYPLAFCIVAAFYLTVLIILYLFRKPLIERPLVKFLAEMLFENGTKTDI</sequence>
<dbReference type="RefSeq" id="WP_126677480.1">
    <property type="nucleotide sequence ID" value="NZ_CAUTUZ010000032.1"/>
</dbReference>
<reference evidence="2 3" key="1">
    <citation type="submission" date="2018-12" db="EMBL/GenBank/DDBJ databases">
        <title>Genome sequencing of Prevotella sp. KCOM 3155 (= JS262).</title>
        <authorList>
            <person name="Kook J.-K."/>
            <person name="Park S.-N."/>
            <person name="Lim Y.K."/>
        </authorList>
    </citation>
    <scope>NUCLEOTIDE SEQUENCE [LARGE SCALE GENOMIC DNA]</scope>
    <source>
        <strain evidence="2 3">KCOM 3155</strain>
    </source>
</reference>
<gene>
    <name evidence="2" type="ORF">EHV08_00385</name>
</gene>
<evidence type="ECO:0000313" key="2">
    <source>
        <dbReference type="EMBL" id="RUL58376.1"/>
    </source>
</evidence>